<dbReference type="GO" id="GO:0005615">
    <property type="term" value="C:extracellular space"/>
    <property type="evidence" value="ECO:0007669"/>
    <property type="project" value="UniProtKB-KW"/>
</dbReference>
<reference evidence="9" key="1">
    <citation type="submission" date="2025-08" db="UniProtKB">
        <authorList>
            <consortium name="RefSeq"/>
        </authorList>
    </citation>
    <scope>IDENTIFICATION</scope>
    <source>
        <tissue evidence="9">Kidney</tissue>
    </source>
</reference>
<dbReference type="Pfam" id="PF15177">
    <property type="entry name" value="IL28A"/>
    <property type="match status" value="1"/>
</dbReference>
<keyword evidence="6" id="KW-0051">Antiviral defense</keyword>
<evidence type="ECO:0000256" key="2">
    <source>
        <dbReference type="ARBA" id="ARBA00008717"/>
    </source>
</evidence>
<protein>
    <submittedName>
        <fullName evidence="9">Interferon lambda-1-like</fullName>
    </submittedName>
</protein>
<comment type="subcellular location">
    <subcellularLocation>
        <location evidence="1">Secreted</location>
    </subcellularLocation>
</comment>
<gene>
    <name evidence="9" type="primary">LOC106000891</name>
</gene>
<evidence type="ECO:0000313" key="8">
    <source>
        <dbReference type="Proteomes" id="UP000081671"/>
    </source>
</evidence>
<proteinExistence type="inferred from homology"/>
<evidence type="ECO:0000256" key="7">
    <source>
        <dbReference type="SAM" id="SignalP"/>
    </source>
</evidence>
<evidence type="ECO:0000256" key="6">
    <source>
        <dbReference type="ARBA" id="ARBA00023118"/>
    </source>
</evidence>
<sequence>MDGVEITGKGAEMPRRSGATLALVLCALAAAAAAAGLAVEPGRCVLSQYRSLAPRALAAVRALRDGYVSDTEPEPRVPSPAFHVSASTLVSGTFPEGRFPASRRGAGTSGQEVWERPEALHTELDLTLKVLGSVADPALGDILDQWLSILYYIHYQLLACVSPGPKLSQIERPRLSPQLVPGPTARLSHWLHRLQAALKQASGGP</sequence>
<organism evidence="8 9">
    <name type="scientific">Dipodomys ordii</name>
    <name type="common">Ord's kangaroo rat</name>
    <dbReference type="NCBI Taxonomy" id="10020"/>
    <lineage>
        <taxon>Eukaryota</taxon>
        <taxon>Metazoa</taxon>
        <taxon>Chordata</taxon>
        <taxon>Craniata</taxon>
        <taxon>Vertebrata</taxon>
        <taxon>Euteleostomi</taxon>
        <taxon>Mammalia</taxon>
        <taxon>Eutheria</taxon>
        <taxon>Euarchontoglires</taxon>
        <taxon>Glires</taxon>
        <taxon>Rodentia</taxon>
        <taxon>Castorimorpha</taxon>
        <taxon>Heteromyidae</taxon>
        <taxon>Dipodomyinae</taxon>
        <taxon>Dipodomys</taxon>
    </lineage>
</organism>
<dbReference type="InterPro" id="IPR038326">
    <property type="entry name" value="IFN-lambda_sf"/>
</dbReference>
<keyword evidence="4" id="KW-0964">Secreted</keyword>
<dbReference type="GeneID" id="106000891"/>
<dbReference type="GO" id="GO:0045087">
    <property type="term" value="P:innate immune response"/>
    <property type="evidence" value="ECO:0007669"/>
    <property type="project" value="TreeGrafter"/>
</dbReference>
<evidence type="ECO:0000313" key="9">
    <source>
        <dbReference type="RefSeq" id="XP_012891555.1"/>
    </source>
</evidence>
<feature type="signal peptide" evidence="7">
    <location>
        <begin position="1"/>
        <end position="34"/>
    </location>
</feature>
<dbReference type="GO" id="GO:0005125">
    <property type="term" value="F:cytokine activity"/>
    <property type="evidence" value="ECO:0007669"/>
    <property type="project" value="UniProtKB-KW"/>
</dbReference>
<dbReference type="GO" id="GO:0007259">
    <property type="term" value="P:cell surface receptor signaling pathway via JAK-STAT"/>
    <property type="evidence" value="ECO:0007669"/>
    <property type="project" value="InterPro"/>
</dbReference>
<dbReference type="GO" id="GO:0051607">
    <property type="term" value="P:defense response to virus"/>
    <property type="evidence" value="ECO:0007669"/>
    <property type="project" value="UniProtKB-KW"/>
</dbReference>
<keyword evidence="3" id="KW-0202">Cytokine</keyword>
<feature type="chain" id="PRO_5010222732" evidence="7">
    <location>
        <begin position="35"/>
        <end position="205"/>
    </location>
</feature>
<dbReference type="InterPro" id="IPR029177">
    <property type="entry name" value="INF_lambda"/>
</dbReference>
<evidence type="ECO:0000256" key="5">
    <source>
        <dbReference type="ARBA" id="ARBA00022729"/>
    </source>
</evidence>
<dbReference type="GO" id="GO:0050778">
    <property type="term" value="P:positive regulation of immune response"/>
    <property type="evidence" value="ECO:0007669"/>
    <property type="project" value="InterPro"/>
</dbReference>
<evidence type="ECO:0000256" key="1">
    <source>
        <dbReference type="ARBA" id="ARBA00004613"/>
    </source>
</evidence>
<dbReference type="AlphaFoldDB" id="A0A1S3GS87"/>
<evidence type="ECO:0000256" key="4">
    <source>
        <dbReference type="ARBA" id="ARBA00022525"/>
    </source>
</evidence>
<dbReference type="PANTHER" id="PTHR31943">
    <property type="entry name" value="INTERLEUKIN-28 AND 29"/>
    <property type="match status" value="1"/>
</dbReference>
<comment type="similarity">
    <text evidence="2">Belongs to the lambda interferon family.</text>
</comment>
<dbReference type="RefSeq" id="XP_012891555.1">
    <property type="nucleotide sequence ID" value="XM_013036101.1"/>
</dbReference>
<dbReference type="InParanoid" id="A0A1S3GS87"/>
<dbReference type="Gene3D" id="1.20.1250.60">
    <property type="entry name" value="Interferon lambda"/>
    <property type="match status" value="1"/>
</dbReference>
<keyword evidence="8" id="KW-1185">Reference proteome</keyword>
<evidence type="ECO:0000256" key="3">
    <source>
        <dbReference type="ARBA" id="ARBA00022514"/>
    </source>
</evidence>
<keyword evidence="5 7" id="KW-0732">Signal</keyword>
<dbReference type="KEGG" id="dord:106000891"/>
<dbReference type="PANTHER" id="PTHR31943:SF1">
    <property type="entry name" value="INTERFERON LAMBDA-2-RELATED"/>
    <property type="match status" value="1"/>
</dbReference>
<name>A0A1S3GS87_DIPOR</name>
<dbReference type="Proteomes" id="UP000081671">
    <property type="component" value="Unplaced"/>
</dbReference>
<dbReference type="OrthoDB" id="9897984at2759"/>
<accession>A0A1S3GS87</accession>